<dbReference type="Proteomes" id="UP001162483">
    <property type="component" value="Unassembled WGS sequence"/>
</dbReference>
<feature type="non-terminal residue" evidence="1">
    <location>
        <position position="112"/>
    </location>
</feature>
<evidence type="ECO:0000313" key="2">
    <source>
        <dbReference type="Proteomes" id="UP001162483"/>
    </source>
</evidence>
<comment type="caution">
    <text evidence="1">The sequence shown here is derived from an EMBL/GenBank/DDBJ whole genome shotgun (WGS) entry which is preliminary data.</text>
</comment>
<protein>
    <submittedName>
        <fullName evidence="1">Uncharacterized protein</fullName>
    </submittedName>
</protein>
<name>A0ABN9ACZ6_9NEOB</name>
<dbReference type="PANTHER" id="PTHR14918">
    <property type="entry name" value="KICSTOR COMPLEX PROTEIN SZT2"/>
    <property type="match status" value="1"/>
</dbReference>
<reference evidence="1" key="1">
    <citation type="submission" date="2023-05" db="EMBL/GenBank/DDBJ databases">
        <authorList>
            <person name="Stuckert A."/>
        </authorList>
    </citation>
    <scope>NUCLEOTIDE SEQUENCE</scope>
</reference>
<keyword evidence="2" id="KW-1185">Reference proteome</keyword>
<proteinExistence type="predicted"/>
<organism evidence="1 2">
    <name type="scientific">Staurois parvus</name>
    <dbReference type="NCBI Taxonomy" id="386267"/>
    <lineage>
        <taxon>Eukaryota</taxon>
        <taxon>Metazoa</taxon>
        <taxon>Chordata</taxon>
        <taxon>Craniata</taxon>
        <taxon>Vertebrata</taxon>
        <taxon>Euteleostomi</taxon>
        <taxon>Amphibia</taxon>
        <taxon>Batrachia</taxon>
        <taxon>Anura</taxon>
        <taxon>Neobatrachia</taxon>
        <taxon>Ranoidea</taxon>
        <taxon>Ranidae</taxon>
        <taxon>Staurois</taxon>
    </lineage>
</organism>
<gene>
    <name evidence="1" type="ORF">SPARVUS_LOCUS257549</name>
</gene>
<dbReference type="EMBL" id="CATNWA010000077">
    <property type="protein sequence ID" value="CAI9532685.1"/>
    <property type="molecule type" value="Genomic_DNA"/>
</dbReference>
<dbReference type="PANTHER" id="PTHR14918:SF3">
    <property type="entry name" value="KICSTOR COMPLEX PROTEIN SZT2"/>
    <property type="match status" value="1"/>
</dbReference>
<accession>A0ABN9ACZ6</accession>
<evidence type="ECO:0000313" key="1">
    <source>
        <dbReference type="EMBL" id="CAI9532685.1"/>
    </source>
</evidence>
<sequence>MGTSESWKHLHGLMYSEIPQALFPRDQSCINIMLTFEYIVQLCQNKDGGSPILTKAERTESGESGSGLCIREVPFHFDLMKLLPKCQQIELFFLTLSRAESDNALPDLSLPN</sequence>
<dbReference type="InterPro" id="IPR033228">
    <property type="entry name" value="SZT2"/>
</dbReference>